<dbReference type="Gene3D" id="1.10.3720.10">
    <property type="entry name" value="MetI-like"/>
    <property type="match status" value="1"/>
</dbReference>
<feature type="domain" description="ABC transmembrane type-1" evidence="8">
    <location>
        <begin position="81"/>
        <end position="281"/>
    </location>
</feature>
<dbReference type="InterPro" id="IPR035906">
    <property type="entry name" value="MetI-like_sf"/>
</dbReference>
<keyword evidence="2 7" id="KW-0813">Transport</keyword>
<keyword evidence="4 7" id="KW-0812">Transmembrane</keyword>
<feature type="transmembrane region" description="Helical" evidence="7">
    <location>
        <begin position="152"/>
        <end position="174"/>
    </location>
</feature>
<keyword evidence="3" id="KW-1003">Cell membrane</keyword>
<evidence type="ECO:0000256" key="1">
    <source>
        <dbReference type="ARBA" id="ARBA00004651"/>
    </source>
</evidence>
<sequence>MNHSESLWGATWRRFCRDRLALFGLICLGAIGLAALVGPWLYPLSPTDLDYGRAYQGPSLAHWLGTNDRGQDLLARVLSGGRVSLTVGIASMLVAVTLGTTIGAVAGFYGGWVDGLLMRLTDLFLALPQLPLLLLLIYLFREPLRAIAGPELGIFLLVIGAIGGLNWMSVARLIRANFLTLRERNFVLAAYALGARSGWLIWRHILPNAIGPAIVAASLAVGTAILTESTLNFLGLGFPPDVPTWGRMLYDAQNFLETAPHMAIFPGLAIFMTVLSANFIGDGLRDAIDPQQRSS</sequence>
<feature type="transmembrane region" description="Helical" evidence="7">
    <location>
        <begin position="83"/>
        <end position="111"/>
    </location>
</feature>
<organism evidence="9 10">
    <name type="scientific">Limnothrix redekei LRLZ20PSL1</name>
    <dbReference type="NCBI Taxonomy" id="3112953"/>
    <lineage>
        <taxon>Bacteria</taxon>
        <taxon>Bacillati</taxon>
        <taxon>Cyanobacteriota</taxon>
        <taxon>Cyanophyceae</taxon>
        <taxon>Pseudanabaenales</taxon>
        <taxon>Pseudanabaenaceae</taxon>
        <taxon>Limnothrix</taxon>
    </lineage>
</organism>
<dbReference type="PROSITE" id="PS50928">
    <property type="entry name" value="ABC_TM1"/>
    <property type="match status" value="1"/>
</dbReference>
<gene>
    <name evidence="9" type="ORF">VPK24_00815</name>
</gene>
<dbReference type="RefSeq" id="WP_393009852.1">
    <property type="nucleotide sequence ID" value="NZ_JAZAQF010000001.1"/>
</dbReference>
<feature type="transmembrane region" description="Helical" evidence="7">
    <location>
        <begin position="123"/>
        <end position="140"/>
    </location>
</feature>
<comment type="caution">
    <text evidence="9">The sequence shown here is derived from an EMBL/GenBank/DDBJ whole genome shotgun (WGS) entry which is preliminary data.</text>
</comment>
<evidence type="ECO:0000256" key="6">
    <source>
        <dbReference type="ARBA" id="ARBA00023136"/>
    </source>
</evidence>
<dbReference type="PANTHER" id="PTHR43386">
    <property type="entry name" value="OLIGOPEPTIDE TRANSPORT SYSTEM PERMEASE PROTEIN APPC"/>
    <property type="match status" value="1"/>
</dbReference>
<dbReference type="InterPro" id="IPR000515">
    <property type="entry name" value="MetI-like"/>
</dbReference>
<evidence type="ECO:0000256" key="4">
    <source>
        <dbReference type="ARBA" id="ARBA00022692"/>
    </source>
</evidence>
<reference evidence="10" key="1">
    <citation type="journal article" date="2024" name="Algal Res.">
        <title>Biochemical, toxicological and genomic investigation of a high-biomass producing Limnothrix strain isolated from Italian shallow drinking water reservoir.</title>
        <authorList>
            <person name="Simonazzi M."/>
            <person name="Shishido T.K."/>
            <person name="Delbaje E."/>
            <person name="Wahlsten M."/>
            <person name="Fewer D.P."/>
            <person name="Sivonen K."/>
            <person name="Pezzolesi L."/>
            <person name="Pistocchi R."/>
        </authorList>
    </citation>
    <scope>NUCLEOTIDE SEQUENCE [LARGE SCALE GENOMIC DNA]</scope>
    <source>
        <strain evidence="10">LRLZ20PSL1</strain>
    </source>
</reference>
<evidence type="ECO:0000313" key="9">
    <source>
        <dbReference type="EMBL" id="MFG3816162.1"/>
    </source>
</evidence>
<dbReference type="InterPro" id="IPR050366">
    <property type="entry name" value="BP-dependent_transpt_permease"/>
</dbReference>
<dbReference type="PANTHER" id="PTHR43386:SF23">
    <property type="entry name" value="ABC TRANSPORTER"/>
    <property type="match status" value="1"/>
</dbReference>
<protein>
    <submittedName>
        <fullName evidence="9">ABC transporter permease</fullName>
    </submittedName>
</protein>
<keyword evidence="6 7" id="KW-0472">Membrane</keyword>
<feature type="transmembrane region" description="Helical" evidence="7">
    <location>
        <begin position="259"/>
        <end position="280"/>
    </location>
</feature>
<dbReference type="EMBL" id="JAZAQF010000001">
    <property type="protein sequence ID" value="MFG3816162.1"/>
    <property type="molecule type" value="Genomic_DNA"/>
</dbReference>
<evidence type="ECO:0000259" key="8">
    <source>
        <dbReference type="PROSITE" id="PS50928"/>
    </source>
</evidence>
<evidence type="ECO:0000256" key="5">
    <source>
        <dbReference type="ARBA" id="ARBA00022989"/>
    </source>
</evidence>
<comment type="similarity">
    <text evidence="7">Belongs to the binding-protein-dependent transport system permease family.</text>
</comment>
<feature type="transmembrane region" description="Helical" evidence="7">
    <location>
        <begin position="214"/>
        <end position="238"/>
    </location>
</feature>
<name>A0ABW7C4N7_9CYAN</name>
<dbReference type="Proteomes" id="UP001604335">
    <property type="component" value="Unassembled WGS sequence"/>
</dbReference>
<dbReference type="CDD" id="cd06261">
    <property type="entry name" value="TM_PBP2"/>
    <property type="match status" value="1"/>
</dbReference>
<proteinExistence type="inferred from homology"/>
<accession>A0ABW7C4N7</accession>
<comment type="subcellular location">
    <subcellularLocation>
        <location evidence="1 7">Cell membrane</location>
        <topology evidence="1 7">Multi-pass membrane protein</topology>
    </subcellularLocation>
</comment>
<keyword evidence="5 7" id="KW-1133">Transmembrane helix</keyword>
<evidence type="ECO:0000256" key="7">
    <source>
        <dbReference type="RuleBase" id="RU363032"/>
    </source>
</evidence>
<evidence type="ECO:0000313" key="10">
    <source>
        <dbReference type="Proteomes" id="UP001604335"/>
    </source>
</evidence>
<keyword evidence="10" id="KW-1185">Reference proteome</keyword>
<evidence type="ECO:0000256" key="2">
    <source>
        <dbReference type="ARBA" id="ARBA00022448"/>
    </source>
</evidence>
<feature type="transmembrane region" description="Helical" evidence="7">
    <location>
        <begin position="20"/>
        <end position="42"/>
    </location>
</feature>
<dbReference type="Pfam" id="PF12911">
    <property type="entry name" value="OppC_N"/>
    <property type="match status" value="1"/>
</dbReference>
<evidence type="ECO:0000256" key="3">
    <source>
        <dbReference type="ARBA" id="ARBA00022475"/>
    </source>
</evidence>
<dbReference type="Pfam" id="PF00528">
    <property type="entry name" value="BPD_transp_1"/>
    <property type="match status" value="1"/>
</dbReference>
<dbReference type="InterPro" id="IPR025966">
    <property type="entry name" value="OppC_N"/>
</dbReference>
<dbReference type="SUPFAM" id="SSF161098">
    <property type="entry name" value="MetI-like"/>
    <property type="match status" value="1"/>
</dbReference>